<feature type="region of interest" description="Disordered" evidence="1">
    <location>
        <begin position="537"/>
        <end position="620"/>
    </location>
</feature>
<dbReference type="PANTHER" id="PTHR20916">
    <property type="entry name" value="CYSTEINE AND GLYCINE-RICH PROTEIN 2 BINDING PROTEIN"/>
    <property type="match status" value="1"/>
</dbReference>
<organism evidence="2 3">
    <name type="scientific">Adineta steineri</name>
    <dbReference type="NCBI Taxonomy" id="433720"/>
    <lineage>
        <taxon>Eukaryota</taxon>
        <taxon>Metazoa</taxon>
        <taxon>Spiralia</taxon>
        <taxon>Gnathifera</taxon>
        <taxon>Rotifera</taxon>
        <taxon>Eurotatoria</taxon>
        <taxon>Bdelloidea</taxon>
        <taxon>Adinetida</taxon>
        <taxon>Adinetidae</taxon>
        <taxon>Adineta</taxon>
    </lineage>
</organism>
<evidence type="ECO:0000313" key="2">
    <source>
        <dbReference type="EMBL" id="CAF4010977.1"/>
    </source>
</evidence>
<feature type="compositionally biased region" description="Low complexity" evidence="1">
    <location>
        <begin position="599"/>
        <end position="612"/>
    </location>
</feature>
<sequence length="620" mass="70750">MTQLNHNDQAIKIQKIKDNIFNNEMKCAIISYFENEIDGETLEMMDSIDKVAKLIPKLKYQLLFLKEREKLFKSINNGSLLNNNSSSAISKDLNFSSLSSSSDNNTMNTSSNTDIHDQTLDEVSVKENINSIFPAEYVIPQLPPSLLQDIEAGALHKFGPHHANRQVLIDAITYDLINTYNLFYPSHKQFDAIGSAIVGLLKLPFTKDNLGIWKEAVQIKLKRKRCEHKDNVEVQYHLMKYSKTGSGRPVKQMIGEVASRDRQKQILTMNYDDDSFNSMKIKSQELRDNNLIDRDSQLRLWKETLHIRRKLIRDLSTSTILEEFPGYKDSFLIFEEIRLTMEVDLRTVVRYQVPVLLEKLLSSPAFITDPPPIQLIRVLCRHFGETVHHIYCDTTPSTPYPTLVLMNDVMHIFVDFNPIVSSTSPDDGLALILAMYAVLELNFNKNSRTIRLLYAIVFGDKRFISNSIRNLVKEKNIDISFEQNRKLSNITNTITDNSTTTKHASSHSMSQDQYTSSSIASSTNIIVNDSVGDNDSIDINTDSYDNSDKIVEQSTSSSSKVVAKQKRTRKPLTQKPKDKENCIPCDDSNDDEHDEEDIISSVGSRSSSSVRQPRQKKRRY</sequence>
<comment type="caution">
    <text evidence="2">The sequence shown here is derived from an EMBL/GenBank/DDBJ whole genome shotgun (WGS) entry which is preliminary data.</text>
</comment>
<dbReference type="Proteomes" id="UP000663844">
    <property type="component" value="Unassembled WGS sequence"/>
</dbReference>
<gene>
    <name evidence="2" type="ORF">OXD698_LOCUS30100</name>
</gene>
<feature type="region of interest" description="Disordered" evidence="1">
    <location>
        <begin position="495"/>
        <end position="515"/>
    </location>
</feature>
<protein>
    <submittedName>
        <fullName evidence="2">Uncharacterized protein</fullName>
    </submittedName>
</protein>
<evidence type="ECO:0000313" key="3">
    <source>
        <dbReference type="Proteomes" id="UP000663844"/>
    </source>
</evidence>
<name>A0A819P8X4_9BILA</name>
<proteinExistence type="predicted"/>
<dbReference type="GO" id="GO:0004402">
    <property type="term" value="F:histone acetyltransferase activity"/>
    <property type="evidence" value="ECO:0007669"/>
    <property type="project" value="TreeGrafter"/>
</dbReference>
<feature type="compositionally biased region" description="Acidic residues" evidence="1">
    <location>
        <begin position="587"/>
        <end position="598"/>
    </location>
</feature>
<feature type="compositionally biased region" description="Basic residues" evidence="1">
    <location>
        <begin position="563"/>
        <end position="572"/>
    </location>
</feature>
<accession>A0A819P8X4</accession>
<evidence type="ECO:0000256" key="1">
    <source>
        <dbReference type="SAM" id="MobiDB-lite"/>
    </source>
</evidence>
<reference evidence="2" key="1">
    <citation type="submission" date="2021-02" db="EMBL/GenBank/DDBJ databases">
        <authorList>
            <person name="Nowell W R."/>
        </authorList>
    </citation>
    <scope>NUCLEOTIDE SEQUENCE</scope>
</reference>
<dbReference type="AlphaFoldDB" id="A0A819P8X4"/>
<feature type="compositionally biased region" description="Polar residues" evidence="1">
    <location>
        <begin position="502"/>
        <end position="514"/>
    </location>
</feature>
<dbReference type="EMBL" id="CAJOAZ010003491">
    <property type="protein sequence ID" value="CAF4010977.1"/>
    <property type="molecule type" value="Genomic_DNA"/>
</dbReference>
<dbReference type="PANTHER" id="PTHR20916:SF26">
    <property type="entry name" value="CYSTEINE-RICH PROTEIN 2-BINDING PROTEIN"/>
    <property type="match status" value="1"/>
</dbReference>